<protein>
    <submittedName>
        <fullName evidence="1">Uncharacterized protein</fullName>
    </submittedName>
</protein>
<name>A0ABM8SE00_9BURK</name>
<evidence type="ECO:0000313" key="1">
    <source>
        <dbReference type="EMBL" id="CAE6803845.1"/>
    </source>
</evidence>
<reference evidence="1 2" key="1">
    <citation type="submission" date="2021-02" db="EMBL/GenBank/DDBJ databases">
        <authorList>
            <person name="Vanwijnsberghe S."/>
        </authorList>
    </citation>
    <scope>NUCLEOTIDE SEQUENCE [LARGE SCALE GENOMIC DNA]</scope>
    <source>
        <strain evidence="1 2">R-69776</strain>
    </source>
</reference>
<sequence length="51" mass="5597">MLAGWPWLFPRFLALVRKLFGAPDVFFGGSGEVAVVSAASMLRLMVSLLDR</sequence>
<accession>A0ABM8SE00</accession>
<comment type="caution">
    <text evidence="1">The sequence shown here is derived from an EMBL/GenBank/DDBJ whole genome shotgun (WGS) entry which is preliminary data.</text>
</comment>
<gene>
    <name evidence="1" type="ORF">R69776_05346</name>
</gene>
<proteinExistence type="predicted"/>
<keyword evidence="2" id="KW-1185">Reference proteome</keyword>
<dbReference type="EMBL" id="CAJNBH010000017">
    <property type="protein sequence ID" value="CAE6803845.1"/>
    <property type="molecule type" value="Genomic_DNA"/>
</dbReference>
<organism evidence="1 2">
    <name type="scientific">Paraburkholderia nemoris</name>
    <dbReference type="NCBI Taxonomy" id="2793076"/>
    <lineage>
        <taxon>Bacteria</taxon>
        <taxon>Pseudomonadati</taxon>
        <taxon>Pseudomonadota</taxon>
        <taxon>Betaproteobacteria</taxon>
        <taxon>Burkholderiales</taxon>
        <taxon>Burkholderiaceae</taxon>
        <taxon>Paraburkholderia</taxon>
    </lineage>
</organism>
<dbReference type="Proteomes" id="UP000673821">
    <property type="component" value="Unassembled WGS sequence"/>
</dbReference>
<evidence type="ECO:0000313" key="2">
    <source>
        <dbReference type="Proteomes" id="UP000673821"/>
    </source>
</evidence>